<dbReference type="EMBL" id="BAABRI010000038">
    <property type="protein sequence ID" value="GAA5484825.1"/>
    <property type="molecule type" value="Genomic_DNA"/>
</dbReference>
<accession>A0ABP9UU99</accession>
<keyword evidence="2" id="KW-1185">Reference proteome</keyword>
<name>A0ABP9UU99_9BACT</name>
<evidence type="ECO:0000313" key="1">
    <source>
        <dbReference type="EMBL" id="GAA5484825.1"/>
    </source>
</evidence>
<protein>
    <submittedName>
        <fullName evidence="1">Uncharacterized protein</fullName>
    </submittedName>
</protein>
<organism evidence="1 2">
    <name type="scientific">Haloferula sargassicola</name>
    <dbReference type="NCBI Taxonomy" id="490096"/>
    <lineage>
        <taxon>Bacteria</taxon>
        <taxon>Pseudomonadati</taxon>
        <taxon>Verrucomicrobiota</taxon>
        <taxon>Verrucomicrobiia</taxon>
        <taxon>Verrucomicrobiales</taxon>
        <taxon>Verrucomicrobiaceae</taxon>
        <taxon>Haloferula</taxon>
    </lineage>
</organism>
<reference evidence="1 2" key="1">
    <citation type="submission" date="2024-02" db="EMBL/GenBank/DDBJ databases">
        <title>Haloferula sargassicola NBRC 104335.</title>
        <authorList>
            <person name="Ichikawa N."/>
            <person name="Katano-Makiyama Y."/>
            <person name="Hidaka K."/>
        </authorList>
    </citation>
    <scope>NUCLEOTIDE SEQUENCE [LARGE SCALE GENOMIC DNA]</scope>
    <source>
        <strain evidence="1 2">NBRC 104335</strain>
    </source>
</reference>
<dbReference type="Proteomes" id="UP001476282">
    <property type="component" value="Unassembled WGS sequence"/>
</dbReference>
<dbReference type="RefSeq" id="WP_353568937.1">
    <property type="nucleotide sequence ID" value="NZ_BAABRI010000038.1"/>
</dbReference>
<gene>
    <name evidence="1" type="ORF">Hsar01_04075</name>
</gene>
<sequence>MALRIASAVIRGEIDNTTEGQTIGRLWLVGADDPVGLELVGDCWRDLAGARLRFLNPNPAGEPIALHPAQKGLVGDMTASRKSRMPTCDLGECLAREAAGEIVPSVWKNELYLEWFDDRQGRVLIESCDFLLELGESSWAMDADAEEAQKLANLQAMRDYLAGMIARPPSGARIAGDEFAWEQRLQQSDRLTDAYQEVLEKYMDDPDAERKEAFVMGWDGVLGAMAEEREQGFDSPEEVFDFSDEMGDDEEEDYDFESHPLQEEAQDLALRSIDLLRECDEHLGEAQSVMSALSLVAAKLAGALNGHYEREQGYVIAILKRCLDSQNEALASCGRLLASGPDAEQKLAIEALRRGIFDLRGKLTEMRRQLSGR</sequence>
<comment type="caution">
    <text evidence="1">The sequence shown here is derived from an EMBL/GenBank/DDBJ whole genome shotgun (WGS) entry which is preliminary data.</text>
</comment>
<proteinExistence type="predicted"/>
<evidence type="ECO:0000313" key="2">
    <source>
        <dbReference type="Proteomes" id="UP001476282"/>
    </source>
</evidence>